<dbReference type="PANTHER" id="PTHR11851:SF49">
    <property type="entry name" value="MITOCHONDRIAL-PROCESSING PEPTIDASE SUBUNIT ALPHA"/>
    <property type="match status" value="1"/>
</dbReference>
<proteinExistence type="inferred from homology"/>
<dbReference type="Proteomes" id="UP000315369">
    <property type="component" value="Unassembled WGS sequence"/>
</dbReference>
<feature type="non-terminal residue" evidence="4">
    <location>
        <position position="1"/>
    </location>
</feature>
<dbReference type="EMBL" id="VIFM01000600">
    <property type="protein sequence ID" value="TQF08502.1"/>
    <property type="molecule type" value="Genomic_DNA"/>
</dbReference>
<feature type="non-terminal residue" evidence="4">
    <location>
        <position position="214"/>
    </location>
</feature>
<sequence>PTLRASRAQPAPEPVRTQEPEQQGERRVVVKKISQSPLLQLAYHGMSGKDADVEALTLLLNILGDGDSSRLHRRLVEEERVAIRTNTMYTPGFDPGLVWFTADLPTGGDLARVEALITEELARVVKDGVTDAELRKARNITLANFWRSLETINGRAYALGSSEVFRGDFRKVFDAPARYERVSRDDIRKVAARVFVPQRRTVGWLVPTDAADSA</sequence>
<keyword evidence="5" id="KW-1185">Reference proteome</keyword>
<dbReference type="Pfam" id="PF05193">
    <property type="entry name" value="Peptidase_M16_C"/>
    <property type="match status" value="1"/>
</dbReference>
<feature type="compositionally biased region" description="Basic and acidic residues" evidence="2">
    <location>
        <begin position="16"/>
        <end position="28"/>
    </location>
</feature>
<dbReference type="PANTHER" id="PTHR11851">
    <property type="entry name" value="METALLOPROTEASE"/>
    <property type="match status" value="1"/>
</dbReference>
<reference evidence="4 5" key="1">
    <citation type="submission" date="2019-06" db="EMBL/GenBank/DDBJ databases">
        <authorList>
            <person name="Livingstone P."/>
            <person name="Whitworth D."/>
        </authorList>
    </citation>
    <scope>NUCLEOTIDE SEQUENCE [LARGE SCALE GENOMIC DNA]</scope>
    <source>
        <strain evidence="4 5">AM401</strain>
    </source>
</reference>
<evidence type="ECO:0000259" key="3">
    <source>
        <dbReference type="Pfam" id="PF05193"/>
    </source>
</evidence>
<dbReference type="InterPro" id="IPR011249">
    <property type="entry name" value="Metalloenz_LuxS/M16"/>
</dbReference>
<dbReference type="AlphaFoldDB" id="A0A540WHM8"/>
<dbReference type="SUPFAM" id="SSF63411">
    <property type="entry name" value="LuxS/MPP-like metallohydrolase"/>
    <property type="match status" value="1"/>
</dbReference>
<evidence type="ECO:0000256" key="1">
    <source>
        <dbReference type="ARBA" id="ARBA00007261"/>
    </source>
</evidence>
<feature type="domain" description="Peptidase M16 C-terminal" evidence="3">
    <location>
        <begin position="10"/>
        <end position="139"/>
    </location>
</feature>
<dbReference type="RefSeq" id="WP_141649549.1">
    <property type="nucleotide sequence ID" value="NZ_VIFM01000600.1"/>
</dbReference>
<evidence type="ECO:0000313" key="5">
    <source>
        <dbReference type="Proteomes" id="UP000315369"/>
    </source>
</evidence>
<dbReference type="InterPro" id="IPR050361">
    <property type="entry name" value="MPP/UQCRC_Complex"/>
</dbReference>
<evidence type="ECO:0000256" key="2">
    <source>
        <dbReference type="SAM" id="MobiDB-lite"/>
    </source>
</evidence>
<organism evidence="4 5">
    <name type="scientific">Myxococcus llanfairpwllgwyngyllgogerychwyrndrobwllllantysiliogogogochensis</name>
    <dbReference type="NCBI Taxonomy" id="2590453"/>
    <lineage>
        <taxon>Bacteria</taxon>
        <taxon>Pseudomonadati</taxon>
        <taxon>Myxococcota</taxon>
        <taxon>Myxococcia</taxon>
        <taxon>Myxococcales</taxon>
        <taxon>Cystobacterineae</taxon>
        <taxon>Myxococcaceae</taxon>
        <taxon>Myxococcus</taxon>
    </lineage>
</organism>
<gene>
    <name evidence="4" type="ORF">FJV41_49575</name>
</gene>
<protein>
    <submittedName>
        <fullName evidence="4">Insulinase family protein</fullName>
    </submittedName>
</protein>
<evidence type="ECO:0000313" key="4">
    <source>
        <dbReference type="EMBL" id="TQF08502.1"/>
    </source>
</evidence>
<feature type="region of interest" description="Disordered" evidence="2">
    <location>
        <begin position="1"/>
        <end position="28"/>
    </location>
</feature>
<dbReference type="OrthoDB" id="9811314at2"/>
<dbReference type="InterPro" id="IPR007863">
    <property type="entry name" value="Peptidase_M16_C"/>
</dbReference>
<comment type="similarity">
    <text evidence="1">Belongs to the peptidase M16 family.</text>
</comment>
<dbReference type="Gene3D" id="3.30.830.10">
    <property type="entry name" value="Metalloenzyme, LuxS/M16 peptidase-like"/>
    <property type="match status" value="1"/>
</dbReference>
<name>A0A540WHM8_9BACT</name>
<accession>A0A540WHM8</accession>
<comment type="caution">
    <text evidence="4">The sequence shown here is derived from an EMBL/GenBank/DDBJ whole genome shotgun (WGS) entry which is preliminary data.</text>
</comment>
<dbReference type="GO" id="GO:0046872">
    <property type="term" value="F:metal ion binding"/>
    <property type="evidence" value="ECO:0007669"/>
    <property type="project" value="InterPro"/>
</dbReference>